<gene>
    <name evidence="2" type="ORF">PIB30_049285</name>
</gene>
<sequence length="232" mass="25384">MPPHGFPHEQYAYPQMPQPGTHVAQEDSAIQRLLDIENWSNYWAESQPGAEQVQSVQPTRGQPTPIQAASAPVLSRRMSVDCRPQPRRITTHQSGGRRSVDSMCSGCEPMGSVFTIRARQDRILHVTGSQRMTFDLNESALTAEEEEGESNDIDDDLVMGLANMGASGLVAVGPYNLRENVGPPDKFSPSPFQRLTKGGKQLAKGGKQLAKEGTEFLKESVGLGKKKSRIIV</sequence>
<organism evidence="2 3">
    <name type="scientific">Stylosanthes scabra</name>
    <dbReference type="NCBI Taxonomy" id="79078"/>
    <lineage>
        <taxon>Eukaryota</taxon>
        <taxon>Viridiplantae</taxon>
        <taxon>Streptophyta</taxon>
        <taxon>Embryophyta</taxon>
        <taxon>Tracheophyta</taxon>
        <taxon>Spermatophyta</taxon>
        <taxon>Magnoliopsida</taxon>
        <taxon>eudicotyledons</taxon>
        <taxon>Gunneridae</taxon>
        <taxon>Pentapetalae</taxon>
        <taxon>rosids</taxon>
        <taxon>fabids</taxon>
        <taxon>Fabales</taxon>
        <taxon>Fabaceae</taxon>
        <taxon>Papilionoideae</taxon>
        <taxon>50 kb inversion clade</taxon>
        <taxon>dalbergioids sensu lato</taxon>
        <taxon>Dalbergieae</taxon>
        <taxon>Pterocarpus clade</taxon>
        <taxon>Stylosanthes</taxon>
    </lineage>
</organism>
<protein>
    <submittedName>
        <fullName evidence="2">Uncharacterized protein</fullName>
    </submittedName>
</protein>
<proteinExistence type="predicted"/>
<accession>A0ABU6YEQ4</accession>
<reference evidence="2 3" key="1">
    <citation type="journal article" date="2023" name="Plants (Basel)">
        <title>Bridging the Gap: Combining Genomics and Transcriptomics Approaches to Understand Stylosanthes scabra, an Orphan Legume from the Brazilian Caatinga.</title>
        <authorList>
            <person name="Ferreira-Neto J.R.C."/>
            <person name="da Silva M.D."/>
            <person name="Binneck E."/>
            <person name="de Melo N.F."/>
            <person name="da Silva R.H."/>
            <person name="de Melo A.L.T.M."/>
            <person name="Pandolfi V."/>
            <person name="Bustamante F.O."/>
            <person name="Brasileiro-Vidal A.C."/>
            <person name="Benko-Iseppon A.M."/>
        </authorList>
    </citation>
    <scope>NUCLEOTIDE SEQUENCE [LARGE SCALE GENOMIC DNA]</scope>
    <source>
        <tissue evidence="2">Leaves</tissue>
    </source>
</reference>
<evidence type="ECO:0000313" key="2">
    <source>
        <dbReference type="EMBL" id="MED6208885.1"/>
    </source>
</evidence>
<dbReference type="Proteomes" id="UP001341840">
    <property type="component" value="Unassembled WGS sequence"/>
</dbReference>
<feature type="region of interest" description="Disordered" evidence="1">
    <location>
        <begin position="1"/>
        <end position="22"/>
    </location>
</feature>
<name>A0ABU6YEQ4_9FABA</name>
<comment type="caution">
    <text evidence="2">The sequence shown here is derived from an EMBL/GenBank/DDBJ whole genome shotgun (WGS) entry which is preliminary data.</text>
</comment>
<evidence type="ECO:0000313" key="3">
    <source>
        <dbReference type="Proteomes" id="UP001341840"/>
    </source>
</evidence>
<keyword evidence="3" id="KW-1185">Reference proteome</keyword>
<dbReference type="EMBL" id="JASCZI010241985">
    <property type="protein sequence ID" value="MED6208885.1"/>
    <property type="molecule type" value="Genomic_DNA"/>
</dbReference>
<evidence type="ECO:0000256" key="1">
    <source>
        <dbReference type="SAM" id="MobiDB-lite"/>
    </source>
</evidence>